<dbReference type="SUPFAM" id="SSF49899">
    <property type="entry name" value="Concanavalin A-like lectins/glucanases"/>
    <property type="match status" value="1"/>
</dbReference>
<dbReference type="InterPro" id="IPR001079">
    <property type="entry name" value="Galectin_CRD"/>
</dbReference>
<accession>A0A016WLE3</accession>
<dbReference type="AlphaFoldDB" id="A0A016WLE3"/>
<dbReference type="Gene3D" id="2.60.120.200">
    <property type="match status" value="1"/>
</dbReference>
<gene>
    <name evidence="4" type="primary">Acey_s0630.g854</name>
    <name evidence="4" type="synonym">Acey-lec-11</name>
    <name evidence="4" type="ORF">Y032_0630g854</name>
</gene>
<feature type="domain" description="Galectin" evidence="3">
    <location>
        <begin position="11"/>
        <end position="141"/>
    </location>
</feature>
<dbReference type="InterPro" id="IPR013320">
    <property type="entry name" value="ConA-like_dom_sf"/>
</dbReference>
<dbReference type="PANTHER" id="PTHR11346">
    <property type="entry name" value="GALECTIN"/>
    <property type="match status" value="1"/>
</dbReference>
<evidence type="ECO:0000313" key="5">
    <source>
        <dbReference type="Proteomes" id="UP000024635"/>
    </source>
</evidence>
<dbReference type="GO" id="GO:0016936">
    <property type="term" value="F:galactoside binding"/>
    <property type="evidence" value="ECO:0007669"/>
    <property type="project" value="TreeGrafter"/>
</dbReference>
<organism evidence="4 5">
    <name type="scientific">Ancylostoma ceylanicum</name>
    <dbReference type="NCBI Taxonomy" id="53326"/>
    <lineage>
        <taxon>Eukaryota</taxon>
        <taxon>Metazoa</taxon>
        <taxon>Ecdysozoa</taxon>
        <taxon>Nematoda</taxon>
        <taxon>Chromadorea</taxon>
        <taxon>Rhabditida</taxon>
        <taxon>Rhabditina</taxon>
        <taxon>Rhabditomorpha</taxon>
        <taxon>Strongyloidea</taxon>
        <taxon>Ancylostomatidae</taxon>
        <taxon>Ancylostomatinae</taxon>
        <taxon>Ancylostoma</taxon>
    </lineage>
</organism>
<dbReference type="PROSITE" id="PS51304">
    <property type="entry name" value="GALECTIN"/>
    <property type="match status" value="1"/>
</dbReference>
<proteinExistence type="predicted"/>
<dbReference type="CDD" id="cd00070">
    <property type="entry name" value="GLECT"/>
    <property type="match status" value="1"/>
</dbReference>
<dbReference type="Proteomes" id="UP000024635">
    <property type="component" value="Unassembled WGS sequence"/>
</dbReference>
<dbReference type="STRING" id="53326.A0A016WLE3"/>
<dbReference type="InterPro" id="IPR044156">
    <property type="entry name" value="Galectin-like"/>
</dbReference>
<keyword evidence="1 2" id="KW-0430">Lectin</keyword>
<keyword evidence="5" id="KW-1185">Reference proteome</keyword>
<dbReference type="GO" id="GO:0030246">
    <property type="term" value="F:carbohydrate binding"/>
    <property type="evidence" value="ECO:0007669"/>
    <property type="project" value="UniProtKB-UniRule"/>
</dbReference>
<reference evidence="5" key="1">
    <citation type="journal article" date="2015" name="Nat. Genet.">
        <title>The genome and transcriptome of the zoonotic hookworm Ancylostoma ceylanicum identify infection-specific gene families.</title>
        <authorList>
            <person name="Schwarz E.M."/>
            <person name="Hu Y."/>
            <person name="Antoshechkin I."/>
            <person name="Miller M.M."/>
            <person name="Sternberg P.W."/>
            <person name="Aroian R.V."/>
        </authorList>
    </citation>
    <scope>NUCLEOTIDE SEQUENCE</scope>
    <source>
        <strain evidence="5">HY135</strain>
    </source>
</reference>
<dbReference type="PANTHER" id="PTHR11346:SF172">
    <property type="entry name" value="GALECTIN"/>
    <property type="match status" value="1"/>
</dbReference>
<sequence>MHLIEFPVIPCTTPIYSGFNHDAVVDIHGELMQGPQNGFVIEFPSREGIAFHMSVRMGMHGGENTIVLNNMRNGGWQIEERHCNVFRFGQCFIVQIKSHSSHYSIHVNGHHLAHFYHREDPCHVTALSIRGDVRVQKIHFEHFIGMNGGGVQVGSSPVVVAAPAPPVVIAPAPAPAVVIAPRPAPLVEVVLPPRRPIIEVVAPRPAPVVVVPGPRRPVIAPVVVVNKGGHHHHHKHH</sequence>
<protein>
    <recommendedName>
        <fullName evidence="2">Galectin</fullName>
    </recommendedName>
</protein>
<dbReference type="SMART" id="SM00276">
    <property type="entry name" value="GLECT"/>
    <property type="match status" value="1"/>
</dbReference>
<evidence type="ECO:0000256" key="2">
    <source>
        <dbReference type="RuleBase" id="RU102079"/>
    </source>
</evidence>
<dbReference type="EMBL" id="JARK01000230">
    <property type="protein sequence ID" value="EYC40077.1"/>
    <property type="molecule type" value="Genomic_DNA"/>
</dbReference>
<comment type="caution">
    <text evidence="4">The sequence shown here is derived from an EMBL/GenBank/DDBJ whole genome shotgun (WGS) entry which is preliminary data.</text>
</comment>
<evidence type="ECO:0000313" key="4">
    <source>
        <dbReference type="EMBL" id="EYC40077.1"/>
    </source>
</evidence>
<dbReference type="Pfam" id="PF00337">
    <property type="entry name" value="Gal-bind_lectin"/>
    <property type="match status" value="1"/>
</dbReference>
<name>A0A016WLE3_9BILA</name>
<evidence type="ECO:0000259" key="3">
    <source>
        <dbReference type="PROSITE" id="PS51304"/>
    </source>
</evidence>
<evidence type="ECO:0000256" key="1">
    <source>
        <dbReference type="ARBA" id="ARBA00022734"/>
    </source>
</evidence>
<dbReference type="SMART" id="SM00908">
    <property type="entry name" value="Gal-bind_lectin"/>
    <property type="match status" value="1"/>
</dbReference>
<dbReference type="OrthoDB" id="6251307at2759"/>